<protein>
    <submittedName>
        <fullName evidence="2">Uncharacterized protein</fullName>
    </submittedName>
</protein>
<name>A0A448Z922_9STRA</name>
<evidence type="ECO:0000313" key="3">
    <source>
        <dbReference type="Proteomes" id="UP000291116"/>
    </source>
</evidence>
<accession>A0A448Z922</accession>
<feature type="transmembrane region" description="Helical" evidence="1">
    <location>
        <begin position="358"/>
        <end position="378"/>
    </location>
</feature>
<feature type="transmembrane region" description="Helical" evidence="1">
    <location>
        <begin position="122"/>
        <end position="149"/>
    </location>
</feature>
<evidence type="ECO:0000256" key="1">
    <source>
        <dbReference type="SAM" id="Phobius"/>
    </source>
</evidence>
<organism evidence="2 3">
    <name type="scientific">Pseudo-nitzschia multistriata</name>
    <dbReference type="NCBI Taxonomy" id="183589"/>
    <lineage>
        <taxon>Eukaryota</taxon>
        <taxon>Sar</taxon>
        <taxon>Stramenopiles</taxon>
        <taxon>Ochrophyta</taxon>
        <taxon>Bacillariophyta</taxon>
        <taxon>Bacillariophyceae</taxon>
        <taxon>Bacillariophycidae</taxon>
        <taxon>Bacillariales</taxon>
        <taxon>Bacillariaceae</taxon>
        <taxon>Pseudo-nitzschia</taxon>
    </lineage>
</organism>
<sequence>MPFFTRIMQSPRFLACVMGGFLISVMASPSFPFVNGPLAVLLIITVTFCLLSISMGYYDDESIEIRNKQGTSCYKKAEYLLIFAPSFALSILLLIRLFSRNKFFTVPGLLEFGPKNGDMNEFISNIAFLGGSGTAFGHWIQGFLASFLLRVNCKKCKKNDVDDLSFHDSDGNADDQRMAWRCGRTPPGMNIANIAAYYGTIYPTYNFVKRCIRTPDTFATSSYMNNGMEWALGFWTGHAAGFIADTMFYNRMRPIANASGSDSTAETVVSIISEEETRPSSAITTTTADVPVPEPTIRSEDKRWNCPFSFSFVLLMLGWVIGTLFLTSVFGACIMTGYTWNKCEGESEECVNYNPDEFPAIIAFIITMVPTLTVCAVLC</sequence>
<reference evidence="2 3" key="1">
    <citation type="submission" date="2019-01" db="EMBL/GenBank/DDBJ databases">
        <authorList>
            <person name="Ferrante I. M."/>
        </authorList>
    </citation>
    <scope>NUCLEOTIDE SEQUENCE [LARGE SCALE GENOMIC DNA]</scope>
    <source>
        <strain evidence="2 3">B856</strain>
    </source>
</reference>
<keyword evidence="1" id="KW-0472">Membrane</keyword>
<keyword evidence="1" id="KW-0812">Transmembrane</keyword>
<evidence type="ECO:0000313" key="2">
    <source>
        <dbReference type="EMBL" id="VEU38509.1"/>
    </source>
</evidence>
<dbReference type="Proteomes" id="UP000291116">
    <property type="component" value="Unassembled WGS sequence"/>
</dbReference>
<feature type="transmembrane region" description="Helical" evidence="1">
    <location>
        <begin position="312"/>
        <end position="338"/>
    </location>
</feature>
<feature type="transmembrane region" description="Helical" evidence="1">
    <location>
        <begin position="79"/>
        <end position="99"/>
    </location>
</feature>
<dbReference type="EMBL" id="CAACVS010000171">
    <property type="protein sequence ID" value="VEU38509.1"/>
    <property type="molecule type" value="Genomic_DNA"/>
</dbReference>
<dbReference type="OrthoDB" id="10661144at2759"/>
<feature type="transmembrane region" description="Helical" evidence="1">
    <location>
        <begin position="37"/>
        <end position="58"/>
    </location>
</feature>
<dbReference type="AlphaFoldDB" id="A0A448Z922"/>
<keyword evidence="3" id="KW-1185">Reference proteome</keyword>
<proteinExistence type="predicted"/>
<keyword evidence="1" id="KW-1133">Transmembrane helix</keyword>
<gene>
    <name evidence="2" type="ORF">PSNMU_V1.4_AUG-EV-PASAV3_0052830</name>
</gene>